<feature type="domain" description="Rad50/SbcC-type AAA" evidence="3">
    <location>
        <begin position="17"/>
        <end position="197"/>
    </location>
</feature>
<evidence type="ECO:0000259" key="3">
    <source>
        <dbReference type="Pfam" id="PF13476"/>
    </source>
</evidence>
<comment type="caution">
    <text evidence="4">The sequence shown here is derived from an EMBL/GenBank/DDBJ whole genome shotgun (WGS) entry which is preliminary data.</text>
</comment>
<sequence>MRVLAIRGKDLTSLAGEFAVDFEAEPLASAGIFAITGPTGAGKSTLLDAICLALFNHVPRLASAASGQIGTLGAEMVSASDPRALLRHRASDGYAEVDFIGLDRGRYRARWAVRRARGRGDGALQNVVQTFTNLDTGLALGGTRTETLTAIRTKVGLNAQQFGRAVMLAQGDFNAFIDADSNTRAELLEKLTGTELYAHLGMAARRKADMLRQALADIEIRIAAQNGLDDIARAEAEERLVVTRAEHERTRAEVSAREGDRSWYSRADELAKLVDGADRNRAAADERSREAEPRRVALTQRRIAHSIVPAWRATVEADARVAELVKRIAVLGKAADAARASAIAASVRHEEDIGALVRAEAERERHKPEIEEARALDRRISEVTGSLTSLVETRVAAASQAADSAALHADAVKARDKATAQRDVLTRWIEDHRTRENLAARQNDLSADIEEHASQVEKAQNIERQRRSTGERITAARANCDKAETASALAKTTFEQSEASAKEAAVAVAAADDIAIAEQARDLLVAIEPRLLSYERALADLDRLELADRATQEEKTGLEAALAGSEARRAEIDAALPVLQARHEETSRAAALSAAASDDAAERLRRALLDGEPCPVCGGRDHAVEALAGLIDGRADTDAARVREIDGEIDAFNRERAVLVERFDAVSLRLTTLDVSLAGTRTAISSASDARNASLSALETALDACGIAHTPDASALRADITARVDAIDAQRRSHRETQDAARRTAQALDEARSALDRSAQTERATTQALRDLESEDTRLAERLADTVKRRDQLGSELDAGLSPHFDWRENRAPVTTLAQRVEEWRAQVQALAAVNAELPILTNATHEADVVRGRDAERLQAAQRIEQAAIQERDRLTSERASRLSGEPVATVSERLELAVQAASRRTEDARAALEAARAEVTACETRHEQASGNLAAERAEAIARHDTLRAELAAKNIDATSMPEVAVEDIAVLDQEARSLGELDRAIVAAVAELRSRTADRDAHAATEAPLLSVEELSAVLVETIAAETLARESLTEAEMVIRQDDRAREATATLRQTLDRDRASAMPWLQLDVLIGDSTGNKFRRYAQGMTLERLLLHANVRLAELKPRYSLERVPGGEMLVQVIDHDMAGEIRGLANLSGGERFLVSLALALGLSEMSTGQGMRVESLFIDEGFGSLDSASLGQAIGVLEQLHASGRRVGVISHVEDVKDRIGVKIAVSPASNGRSAIEIQGG</sequence>
<keyword evidence="1" id="KW-0175">Coiled coil</keyword>
<evidence type="ECO:0000256" key="1">
    <source>
        <dbReference type="SAM" id="Coils"/>
    </source>
</evidence>
<dbReference type="Pfam" id="PF13558">
    <property type="entry name" value="SbcC_Walker_B"/>
    <property type="match status" value="1"/>
</dbReference>
<dbReference type="Proteomes" id="UP000589085">
    <property type="component" value="Unassembled WGS sequence"/>
</dbReference>
<organism evidence="4 5">
    <name type="scientific">Gluconacetobacter sacchari</name>
    <dbReference type="NCBI Taxonomy" id="92759"/>
    <lineage>
        <taxon>Bacteria</taxon>
        <taxon>Pseudomonadati</taxon>
        <taxon>Pseudomonadota</taxon>
        <taxon>Alphaproteobacteria</taxon>
        <taxon>Acetobacterales</taxon>
        <taxon>Acetobacteraceae</taxon>
        <taxon>Gluconacetobacter</taxon>
    </lineage>
</organism>
<feature type="region of interest" description="Disordered" evidence="2">
    <location>
        <begin position="750"/>
        <end position="772"/>
    </location>
</feature>
<reference evidence="4 5" key="1">
    <citation type="submission" date="2020-04" db="EMBL/GenBank/DDBJ databases">
        <title>Description of novel Gluconacetobacter.</title>
        <authorList>
            <person name="Sombolestani A."/>
        </authorList>
    </citation>
    <scope>NUCLEOTIDE SEQUENCE [LARGE SCALE GENOMIC DNA]</scope>
    <source>
        <strain evidence="4 5">LMG 19747</strain>
    </source>
</reference>
<protein>
    <submittedName>
        <fullName evidence="4">AAA family ATPase</fullName>
    </submittedName>
</protein>
<evidence type="ECO:0000313" key="4">
    <source>
        <dbReference type="EMBL" id="MBB2162664.1"/>
    </source>
</evidence>
<dbReference type="InterPro" id="IPR027417">
    <property type="entry name" value="P-loop_NTPase"/>
</dbReference>
<dbReference type="AlphaFoldDB" id="A0A7W4IH24"/>
<dbReference type="InterPro" id="IPR038729">
    <property type="entry name" value="Rad50/SbcC_AAA"/>
</dbReference>
<evidence type="ECO:0000313" key="5">
    <source>
        <dbReference type="Proteomes" id="UP000589085"/>
    </source>
</evidence>
<feature type="coiled-coil region" evidence="1">
    <location>
        <begin position="435"/>
        <end position="462"/>
    </location>
</feature>
<dbReference type="SUPFAM" id="SSF52540">
    <property type="entry name" value="P-loop containing nucleoside triphosphate hydrolases"/>
    <property type="match status" value="1"/>
</dbReference>
<dbReference type="PANTHER" id="PTHR32114">
    <property type="entry name" value="ABC TRANSPORTER ABCH.3"/>
    <property type="match status" value="1"/>
</dbReference>
<dbReference type="EMBL" id="JABEQJ010000046">
    <property type="protein sequence ID" value="MBB2162664.1"/>
    <property type="molecule type" value="Genomic_DNA"/>
</dbReference>
<name>A0A7W4IH24_9PROT</name>
<gene>
    <name evidence="4" type="ORF">HLH48_21370</name>
</gene>
<feature type="coiled-coil region" evidence="1">
    <location>
        <begin position="859"/>
        <end position="920"/>
    </location>
</feature>
<accession>A0A7W4IH24</accession>
<dbReference type="GO" id="GO:0006302">
    <property type="term" value="P:double-strand break repair"/>
    <property type="evidence" value="ECO:0007669"/>
    <property type="project" value="InterPro"/>
</dbReference>
<dbReference type="Gene3D" id="3.40.50.300">
    <property type="entry name" value="P-loop containing nucleotide triphosphate hydrolases"/>
    <property type="match status" value="2"/>
</dbReference>
<proteinExistence type="predicted"/>
<evidence type="ECO:0000256" key="2">
    <source>
        <dbReference type="SAM" id="MobiDB-lite"/>
    </source>
</evidence>
<dbReference type="RefSeq" id="WP_182999483.1">
    <property type="nucleotide sequence ID" value="NZ_JABEQJ010000046.1"/>
</dbReference>
<dbReference type="PANTHER" id="PTHR32114:SF2">
    <property type="entry name" value="ABC TRANSPORTER ABCH.3"/>
    <property type="match status" value="1"/>
</dbReference>
<dbReference type="GO" id="GO:0016887">
    <property type="term" value="F:ATP hydrolysis activity"/>
    <property type="evidence" value="ECO:0007669"/>
    <property type="project" value="InterPro"/>
</dbReference>
<dbReference type="Pfam" id="PF13476">
    <property type="entry name" value="AAA_23"/>
    <property type="match status" value="1"/>
</dbReference>